<feature type="compositionally biased region" description="Basic and acidic residues" evidence="3">
    <location>
        <begin position="1190"/>
        <end position="1201"/>
    </location>
</feature>
<feature type="compositionally biased region" description="Basic and acidic residues" evidence="3">
    <location>
        <begin position="1169"/>
        <end position="1180"/>
    </location>
</feature>
<dbReference type="EMBL" id="GITU01009945">
    <property type="protein sequence ID" value="MBC1178648.1"/>
    <property type="molecule type" value="Transcribed_RNA"/>
</dbReference>
<keyword evidence="8" id="KW-1185">Reference proteome</keyword>
<dbReference type="InterPro" id="IPR012978">
    <property type="entry name" value="HEAT_RRP12"/>
</dbReference>
<reference evidence="8" key="1">
    <citation type="submission" date="2012-05" db="EMBL/GenBank/DDBJ databases">
        <title>Whole Genome Assembly of Lutzomyia longipalpis.</title>
        <authorList>
            <person name="Richards S."/>
            <person name="Qu C."/>
            <person name="Dillon R."/>
            <person name="Worley K."/>
            <person name="Scherer S."/>
            <person name="Batterton M."/>
            <person name="Taylor A."/>
            <person name="Hawes A."/>
            <person name="Hernandez B."/>
            <person name="Kovar C."/>
            <person name="Mandapat C."/>
            <person name="Pham C."/>
            <person name="Qu C."/>
            <person name="Jing C."/>
            <person name="Bess C."/>
            <person name="Bandaranaike D."/>
            <person name="Ngo D."/>
            <person name="Ongeri F."/>
            <person name="Arias F."/>
            <person name="Lara F."/>
            <person name="Weissenberger G."/>
            <person name="Kamau G."/>
            <person name="Han H."/>
            <person name="Shen H."/>
            <person name="Dinh H."/>
            <person name="Khalil I."/>
            <person name="Jones J."/>
            <person name="Shafer J."/>
            <person name="Jayaseelan J."/>
            <person name="Quiroz J."/>
            <person name="Blankenburg K."/>
            <person name="Nguyen L."/>
            <person name="Jackson L."/>
            <person name="Francisco L."/>
            <person name="Tang L.-Y."/>
            <person name="Pu L.-L."/>
            <person name="Perales L."/>
            <person name="Lorensuhewa L."/>
            <person name="Munidasa M."/>
            <person name="Coyle M."/>
            <person name="Taylor M."/>
            <person name="Puazo M."/>
            <person name="Firestine M."/>
            <person name="Scheel M."/>
            <person name="Javaid M."/>
            <person name="Wang M."/>
            <person name="Li M."/>
            <person name="Tabassum N."/>
            <person name="Saada N."/>
            <person name="Osuji N."/>
            <person name="Aqrawi P."/>
            <person name="Fu Q."/>
            <person name="Thornton R."/>
            <person name="Raj R."/>
            <person name="Goodspeed R."/>
            <person name="Mata R."/>
            <person name="Najjar R."/>
            <person name="Gubbala S."/>
            <person name="Lee S."/>
            <person name="Denson S."/>
            <person name="Patil S."/>
            <person name="Macmil S."/>
            <person name="Qi S."/>
            <person name="Matskevitch T."/>
            <person name="Palculict T."/>
            <person name="Mathew T."/>
            <person name="Vee V."/>
            <person name="Velamala V."/>
            <person name="Korchina V."/>
            <person name="Cai W."/>
            <person name="Liu W."/>
            <person name="Dai W."/>
            <person name="Zou X."/>
            <person name="Zhu Y."/>
            <person name="Zhang Y."/>
            <person name="Wu Y.-Q."/>
            <person name="Xin Y."/>
            <person name="Nazarath L."/>
            <person name="Kovar C."/>
            <person name="Han Y."/>
            <person name="Muzny D."/>
            <person name="Gibbs R."/>
        </authorList>
    </citation>
    <scope>NUCLEOTIDE SEQUENCE [LARGE SCALE GENOMIC DNA]</scope>
    <source>
        <strain evidence="8">Jacobina</strain>
    </source>
</reference>
<feature type="compositionally biased region" description="Basic residues" evidence="3">
    <location>
        <begin position="1"/>
        <end position="18"/>
    </location>
</feature>
<keyword evidence="2" id="KW-0539">Nucleus</keyword>
<feature type="compositionally biased region" description="Basic and acidic residues" evidence="3">
    <location>
        <begin position="1041"/>
        <end position="1050"/>
    </location>
</feature>
<organism evidence="7 8">
    <name type="scientific">Lutzomyia longipalpis</name>
    <name type="common">Sand fly</name>
    <dbReference type="NCBI Taxonomy" id="7200"/>
    <lineage>
        <taxon>Eukaryota</taxon>
        <taxon>Metazoa</taxon>
        <taxon>Ecdysozoa</taxon>
        <taxon>Arthropoda</taxon>
        <taxon>Hexapoda</taxon>
        <taxon>Insecta</taxon>
        <taxon>Pterygota</taxon>
        <taxon>Neoptera</taxon>
        <taxon>Endopterygota</taxon>
        <taxon>Diptera</taxon>
        <taxon>Nematocera</taxon>
        <taxon>Psychodoidea</taxon>
        <taxon>Psychodidae</taxon>
        <taxon>Lutzomyia</taxon>
        <taxon>Lutzomyia</taxon>
    </lineage>
</organism>
<name>A0A1B0CT14_LUTLO</name>
<feature type="region of interest" description="Disordered" evidence="3">
    <location>
        <begin position="1301"/>
        <end position="1321"/>
    </location>
</feature>
<protein>
    <submittedName>
        <fullName evidence="6 7">Uncharacterized protein</fullName>
    </submittedName>
</protein>
<dbReference type="Proteomes" id="UP000092461">
    <property type="component" value="Unassembled WGS sequence"/>
</dbReference>
<dbReference type="InterPro" id="IPR016024">
    <property type="entry name" value="ARM-type_fold"/>
</dbReference>
<evidence type="ECO:0000256" key="1">
    <source>
        <dbReference type="ARBA" id="ARBA00004123"/>
    </source>
</evidence>
<evidence type="ECO:0000259" key="4">
    <source>
        <dbReference type="Pfam" id="PF08161"/>
    </source>
</evidence>
<feature type="compositionally biased region" description="Basic residues" evidence="3">
    <location>
        <begin position="1389"/>
        <end position="1398"/>
    </location>
</feature>
<dbReference type="Pfam" id="PF08161">
    <property type="entry name" value="RRP12_HEAT"/>
    <property type="match status" value="1"/>
</dbReference>
<dbReference type="VEuPathDB" id="VectorBase:LLOJ008013"/>
<dbReference type="InterPro" id="IPR057860">
    <property type="entry name" value="HEAT_RRP12_N"/>
</dbReference>
<feature type="compositionally biased region" description="Basic and acidic residues" evidence="3">
    <location>
        <begin position="1082"/>
        <end position="1096"/>
    </location>
</feature>
<feature type="domain" description="RRP12 N-terminal HEAT" evidence="5">
    <location>
        <begin position="121"/>
        <end position="376"/>
    </location>
</feature>
<feature type="region of interest" description="Disordered" evidence="3">
    <location>
        <begin position="1034"/>
        <end position="1058"/>
    </location>
</feature>
<evidence type="ECO:0000256" key="2">
    <source>
        <dbReference type="ARBA" id="ARBA00023242"/>
    </source>
</evidence>
<feature type="compositionally biased region" description="Basic and acidic residues" evidence="3">
    <location>
        <begin position="1140"/>
        <end position="1154"/>
    </location>
</feature>
<feature type="region of interest" description="Disordered" evidence="3">
    <location>
        <begin position="1118"/>
        <end position="1247"/>
    </location>
</feature>
<evidence type="ECO:0000256" key="3">
    <source>
        <dbReference type="SAM" id="MobiDB-lite"/>
    </source>
</evidence>
<sequence length="1398" mass="156406">MAKFRSKLKSHSKGKRWASGHSAVTNPQNFKHRSKAKSRFFQPNLSLAPPDGQKSGLTQDAVMQHEARQMFISPQTDPTVKDIALSMKSVSLDEMMTESAGKTFKTFATNYTDCTNASFGKLLTRFRADSNLHKDMLAVLAAITEVINDQKGQQSSTEYFVALLEVLSNVKEDNQTAAALSLLSMGIKTVPQAVLRKKFSETGELLFNIMQEFMEKENQSVWRNVIGCMSVLLRNQEYALWTLSSTIKYFESVLAFTIHSRAKIRKAAQHGVTSILKGSCFMEANPEAPGKEVKVHPASGIVRKFCAMQFNSEKVANSQTLVLHTLGLLQDVIGVFKEEDVKIICESILSIMTASNILLRISCFHTLHALFSSKSPNVGGQLIGKLISAIYGYRPDQLDVRQTIVWVTVIKEGLLCLAQRDLHLCSRALPRFVEICTSDLWISDKFEIVSTTSNALKEILYDCVKPCCENPKELPSHSSSLQKVIKFISKVLTDSPFGHASKQVFVILKVTFEICGSHFGDALQETVATIGRLYDTDSSVRVEIEHCLVMAISTMGPERVLKAIPLTESNGVVSLNRSWILPLLRESINNARLSFFSNHILSLADQCRNKWKKYSEEKNTTVAHTYELLCCQLWGLFPGFCRQPIDPENFQTVARTLGSVLTHNPELRSPVLDGLKELCTNPTDACRAELERFAKNFMPIFFNIYTTKPTTTYEAEQRELALEVVKVYLELTPHTVRNQLFDTAMGQLKGNPPGKFTSESLFTLVRTLAIFMDEEKLSELFDKYVCPILERKKKNPVVVKEDDRFGQQQKKTYQFLVEILRSENQGCKEFTSKRKIEIRDLLLSCFAKTSAQCQGLRLTCLAVMFSHAKKLTSDSILVKKTIPELILAYGSFHGTKENVADDLLQTIGDLHEKDGKLNELIDTLSSGLAGDQTLITNTILVLKFFFQRFAGNLRVTTIEFVLQQILTYITGKQRSIVASCVGFLLVFVRVLPVPLQIGFLYRRLCRRFTAEEIIKLVPGNDEVTHKRLKNIKKEQARRKRQDLEKSHQKDDSDEEAAEEMLEKKIDTIDDVLADSDSDFDEEQPKEPPKKSKKAKEAFIKEDADTIVDLADVNAIGKITTSRPEAEEIVEKKKKNPNRGFKVDADGRLVIEEPKAGQAEEDSDEEEMEESKQSKRNRLMEDSSDEEPIEEVPKSRKRKAEDALSAASGQTGYRPGGSGIHRPLSAYSGKSGKTAASWLSKASTKASGATFGQEYQAKKARGDVKRKGKFDPYAYIPLDKSTLNKRKRAKSAGQFRNIVQGARKGAAAGSKNPSWLPKASTKASGATFGQEYQAKKARGDVKRKGKFDPYAYIPLDKSTLNKRKRAKSAGQFRNIVQGARKGAAAGSKNRLLKKSGKRA</sequence>
<feature type="domain" description="RRP12 HEAT" evidence="4">
    <location>
        <begin position="443"/>
        <end position="708"/>
    </location>
</feature>
<proteinExistence type="predicted"/>
<evidence type="ECO:0000313" key="8">
    <source>
        <dbReference type="Proteomes" id="UP000092461"/>
    </source>
</evidence>
<dbReference type="SUPFAM" id="SSF48371">
    <property type="entry name" value="ARM repeat"/>
    <property type="match status" value="1"/>
</dbReference>
<dbReference type="EMBL" id="AJWK01026875">
    <property type="status" value="NOT_ANNOTATED_CDS"/>
    <property type="molecule type" value="Genomic_DNA"/>
</dbReference>
<dbReference type="EnsemblMetazoa" id="LLOJ008013-RA">
    <property type="protein sequence ID" value="LLOJ008013-PA"/>
    <property type="gene ID" value="LLOJ008013"/>
</dbReference>
<accession>A0A1B0CT14</accession>
<reference evidence="6" key="2">
    <citation type="journal article" date="2020" name="BMC">
        <title>Leishmania infection induces a limited differential gene expression in the sand fly midgut.</title>
        <authorList>
            <person name="Coutinho-Abreu I.V."/>
            <person name="Serafim T.D."/>
            <person name="Meneses C."/>
            <person name="Kamhawi S."/>
            <person name="Oliveira F."/>
            <person name="Valenzuela J.G."/>
        </authorList>
    </citation>
    <scope>NUCLEOTIDE SEQUENCE</scope>
    <source>
        <strain evidence="6">Jacobina</strain>
        <tissue evidence="6">Midgut</tissue>
    </source>
</reference>
<feature type="region of interest" description="Disordered" evidence="3">
    <location>
        <begin position="1361"/>
        <end position="1398"/>
    </location>
</feature>
<dbReference type="VEuPathDB" id="VectorBase:LLONM1_004511"/>
<feature type="region of interest" description="Disordered" evidence="3">
    <location>
        <begin position="1075"/>
        <end position="1096"/>
    </location>
</feature>
<dbReference type="EMBL" id="AJWK01026873">
    <property type="status" value="NOT_ANNOTATED_CDS"/>
    <property type="molecule type" value="Genomic_DNA"/>
</dbReference>
<comment type="subcellular location">
    <subcellularLocation>
        <location evidence="1">Nucleus</location>
    </subcellularLocation>
</comment>
<feature type="compositionally biased region" description="Acidic residues" evidence="3">
    <location>
        <begin position="1158"/>
        <end position="1168"/>
    </location>
</feature>
<evidence type="ECO:0000313" key="7">
    <source>
        <dbReference type="EnsemblMetazoa" id="LLOJ008013-PA"/>
    </source>
</evidence>
<reference evidence="7" key="3">
    <citation type="submission" date="2020-05" db="UniProtKB">
        <authorList>
            <consortium name="EnsemblMetazoa"/>
        </authorList>
    </citation>
    <scope>IDENTIFICATION</scope>
    <source>
        <strain evidence="7">Jacobina</strain>
    </source>
</reference>
<dbReference type="EMBL" id="AJWK01026874">
    <property type="status" value="NOT_ANNOTATED_CDS"/>
    <property type="molecule type" value="Genomic_DNA"/>
</dbReference>
<dbReference type="Pfam" id="PF25772">
    <property type="entry name" value="HEAT_RRP12_N"/>
    <property type="match status" value="1"/>
</dbReference>
<feature type="region of interest" description="Disordered" evidence="3">
    <location>
        <begin position="1"/>
        <end position="36"/>
    </location>
</feature>
<dbReference type="GO" id="GO:0005634">
    <property type="term" value="C:nucleus"/>
    <property type="evidence" value="ECO:0007669"/>
    <property type="project" value="UniProtKB-SubCell"/>
</dbReference>
<dbReference type="PANTHER" id="PTHR48287">
    <property type="entry name" value="ARM REPEAT SUPERFAMILY PROTEIN"/>
    <property type="match status" value="1"/>
</dbReference>
<dbReference type="PANTHER" id="PTHR48287:SF1">
    <property type="entry name" value="ARM REPEAT SUPERFAMILY PROTEIN"/>
    <property type="match status" value="1"/>
</dbReference>
<evidence type="ECO:0000259" key="5">
    <source>
        <dbReference type="Pfam" id="PF25772"/>
    </source>
</evidence>
<evidence type="ECO:0000313" key="6">
    <source>
        <dbReference type="EMBL" id="MBC1178648.1"/>
    </source>
</evidence>
<dbReference type="InterPro" id="IPR052087">
    <property type="entry name" value="RRP12"/>
</dbReference>